<dbReference type="PROSITE" id="PS50235">
    <property type="entry name" value="USP_3"/>
    <property type="match status" value="1"/>
</dbReference>
<gene>
    <name evidence="2" type="ORF">D623_10002032</name>
</gene>
<organism evidence="2 3">
    <name type="scientific">Myotis brandtii</name>
    <name type="common">Brandt's bat</name>
    <dbReference type="NCBI Taxonomy" id="109478"/>
    <lineage>
        <taxon>Eukaryota</taxon>
        <taxon>Metazoa</taxon>
        <taxon>Chordata</taxon>
        <taxon>Craniata</taxon>
        <taxon>Vertebrata</taxon>
        <taxon>Euteleostomi</taxon>
        <taxon>Mammalia</taxon>
        <taxon>Eutheria</taxon>
        <taxon>Laurasiatheria</taxon>
        <taxon>Chiroptera</taxon>
        <taxon>Yangochiroptera</taxon>
        <taxon>Vespertilionidae</taxon>
        <taxon>Myotis</taxon>
    </lineage>
</organism>
<accession>S7P4K9</accession>
<keyword evidence="3" id="KW-1185">Reference proteome</keyword>
<name>S7P4K9_MYOBR</name>
<dbReference type="SUPFAM" id="SSF54001">
    <property type="entry name" value="Cysteine proteinases"/>
    <property type="match status" value="1"/>
</dbReference>
<dbReference type="Pfam" id="PF00443">
    <property type="entry name" value="UCH"/>
    <property type="match status" value="1"/>
</dbReference>
<dbReference type="EMBL" id="KE161736">
    <property type="protein sequence ID" value="EPQ05133.1"/>
    <property type="molecule type" value="Genomic_DNA"/>
</dbReference>
<dbReference type="InterPro" id="IPR050164">
    <property type="entry name" value="Peptidase_C19"/>
</dbReference>
<dbReference type="GO" id="GO:0005829">
    <property type="term" value="C:cytosol"/>
    <property type="evidence" value="ECO:0007669"/>
    <property type="project" value="TreeGrafter"/>
</dbReference>
<evidence type="ECO:0000313" key="3">
    <source>
        <dbReference type="Proteomes" id="UP000052978"/>
    </source>
</evidence>
<dbReference type="PANTHER" id="PTHR24006">
    <property type="entry name" value="UBIQUITIN CARBOXYL-TERMINAL HYDROLASE"/>
    <property type="match status" value="1"/>
</dbReference>
<dbReference type="GO" id="GO:0005634">
    <property type="term" value="C:nucleus"/>
    <property type="evidence" value="ECO:0007669"/>
    <property type="project" value="TreeGrafter"/>
</dbReference>
<evidence type="ECO:0000313" key="2">
    <source>
        <dbReference type="EMBL" id="EPQ05133.1"/>
    </source>
</evidence>
<keyword evidence="2" id="KW-0378">Hydrolase</keyword>
<dbReference type="InterPro" id="IPR028889">
    <property type="entry name" value="USP"/>
</dbReference>
<protein>
    <submittedName>
        <fullName evidence="2">Ubiquitin carboxyl-terminal hydrolase 36</fullName>
    </submittedName>
</protein>
<sequence length="64" mass="7407">MLVLKCFSALADIKVERDVRYPERLNLRPYLSRGVGVGPLLYRFYAVLVHAGCTCHRGHYFCYV</sequence>
<evidence type="ECO:0000259" key="1">
    <source>
        <dbReference type="PROSITE" id="PS50235"/>
    </source>
</evidence>
<dbReference type="InterPro" id="IPR038765">
    <property type="entry name" value="Papain-like_cys_pep_sf"/>
</dbReference>
<dbReference type="GO" id="GO:0004843">
    <property type="term" value="F:cysteine-type deubiquitinase activity"/>
    <property type="evidence" value="ECO:0007669"/>
    <property type="project" value="InterPro"/>
</dbReference>
<dbReference type="InterPro" id="IPR001394">
    <property type="entry name" value="Peptidase_C19_UCH"/>
</dbReference>
<dbReference type="PANTHER" id="PTHR24006:SF651">
    <property type="entry name" value="INACTIVE UBIQUITIN CARBOXYL-TERMINAL HYDROLASE 17-LIKE PROTEIN 4-RELATED"/>
    <property type="match status" value="1"/>
</dbReference>
<dbReference type="GO" id="GO:0016579">
    <property type="term" value="P:protein deubiquitination"/>
    <property type="evidence" value="ECO:0007669"/>
    <property type="project" value="InterPro"/>
</dbReference>
<proteinExistence type="predicted"/>
<dbReference type="AlphaFoldDB" id="S7P4K9"/>
<dbReference type="Proteomes" id="UP000052978">
    <property type="component" value="Unassembled WGS sequence"/>
</dbReference>
<feature type="domain" description="USP" evidence="1">
    <location>
        <begin position="1"/>
        <end position="64"/>
    </location>
</feature>
<dbReference type="GO" id="GO:0042981">
    <property type="term" value="P:regulation of apoptotic process"/>
    <property type="evidence" value="ECO:0007669"/>
    <property type="project" value="TreeGrafter"/>
</dbReference>
<dbReference type="Gene3D" id="3.90.70.10">
    <property type="entry name" value="Cysteine proteinases"/>
    <property type="match status" value="1"/>
</dbReference>
<reference evidence="2 3" key="1">
    <citation type="journal article" date="2013" name="Nat. Commun.">
        <title>Genome analysis reveals insights into physiology and longevity of the Brandt's bat Myotis brandtii.</title>
        <authorList>
            <person name="Seim I."/>
            <person name="Fang X."/>
            <person name="Xiong Z."/>
            <person name="Lobanov A.V."/>
            <person name="Huang Z."/>
            <person name="Ma S."/>
            <person name="Feng Y."/>
            <person name="Turanov A.A."/>
            <person name="Zhu Y."/>
            <person name="Lenz T.L."/>
            <person name="Gerashchenko M.V."/>
            <person name="Fan D."/>
            <person name="Hee Yim S."/>
            <person name="Yao X."/>
            <person name="Jordan D."/>
            <person name="Xiong Y."/>
            <person name="Ma Y."/>
            <person name="Lyapunov A.N."/>
            <person name="Chen G."/>
            <person name="Kulakova O.I."/>
            <person name="Sun Y."/>
            <person name="Lee S.G."/>
            <person name="Bronson R.T."/>
            <person name="Moskalev A.A."/>
            <person name="Sunyaev S.R."/>
            <person name="Zhang G."/>
            <person name="Krogh A."/>
            <person name="Wang J."/>
            <person name="Gladyshev V.N."/>
        </authorList>
    </citation>
    <scope>NUCLEOTIDE SEQUENCE [LARGE SCALE GENOMIC DNA]</scope>
</reference>